<dbReference type="Pfam" id="PF09587">
    <property type="entry name" value="PGA_cap"/>
    <property type="match status" value="1"/>
</dbReference>
<dbReference type="Gene3D" id="2.60.40.1120">
    <property type="entry name" value="Carboxypeptidase-like, regulatory domain"/>
    <property type="match status" value="1"/>
</dbReference>
<dbReference type="CDD" id="cd07381">
    <property type="entry name" value="MPP_CapA"/>
    <property type="match status" value="1"/>
</dbReference>
<dbReference type="PANTHER" id="PTHR33393">
    <property type="entry name" value="POLYGLUTAMINE SYNTHESIS ACCESSORY PROTEIN RV0574C-RELATED"/>
    <property type="match status" value="1"/>
</dbReference>
<evidence type="ECO:0000256" key="2">
    <source>
        <dbReference type="SAM" id="MobiDB-lite"/>
    </source>
</evidence>
<name>A0A6P2CKW6_9NOCA</name>
<comment type="caution">
    <text evidence="4">The sequence shown here is derived from an EMBL/GenBank/DDBJ whole genome shotgun (WGS) entry which is preliminary data.</text>
</comment>
<reference evidence="4 5" key="1">
    <citation type="submission" date="2018-07" db="EMBL/GenBank/DDBJ databases">
        <title>Genome sequence of Rhodococcus rhodnii ATCC 35071 from Rhodnius prolixus.</title>
        <authorList>
            <person name="Patel V."/>
            <person name="Vogel K.J."/>
        </authorList>
    </citation>
    <scope>NUCLEOTIDE SEQUENCE [LARGE SCALE GENOMIC DNA]</scope>
    <source>
        <strain evidence="4 5">ATCC 35071</strain>
    </source>
</reference>
<feature type="region of interest" description="Disordered" evidence="2">
    <location>
        <begin position="667"/>
        <end position="689"/>
    </location>
</feature>
<protein>
    <recommendedName>
        <fullName evidence="3">Capsule synthesis protein CapA domain-containing protein</fullName>
    </recommendedName>
</protein>
<organism evidence="4 5">
    <name type="scientific">Rhodococcus rhodnii</name>
    <dbReference type="NCBI Taxonomy" id="38312"/>
    <lineage>
        <taxon>Bacteria</taxon>
        <taxon>Bacillati</taxon>
        <taxon>Actinomycetota</taxon>
        <taxon>Actinomycetes</taxon>
        <taxon>Mycobacteriales</taxon>
        <taxon>Nocardiaceae</taxon>
        <taxon>Rhodococcus</taxon>
    </lineage>
</organism>
<dbReference type="EMBL" id="QRCM01000001">
    <property type="protein sequence ID" value="TXG91806.1"/>
    <property type="molecule type" value="Genomic_DNA"/>
</dbReference>
<sequence>MNGESMFRRDSHGWLAPAVATVVVLGVGVAAAAYLPGRAGAGGDDAMRGTVVDETGAPVADATIRVGGHLARTDADGMFALPTERPGLASAQAPGRLARTQAVSPGEPTRIELTSDADASAALRFGGDVSFAPADGAADPGTAGDHADALAAVAPLLQDADVAVVNLETPLVTAPPDPVPPRRAPFHPTKASVVASAPEAAQALRISGVDVVSLANDHVFDALESGVDSTVAALDLAGVAHFGAGRTADEAWQPAIVRLPSGSVAFVGCTTVDGDQHEIPYVARDDRAGAAECSTTRIERAVRDAREAADTVVVVLHGGVQGEREQSPTIRRMADAAAHAGAAIVVGGHPRVTGGLRTVGETVIAESTGTLLDAAAAWSSVPSHLVRVDVRGGAAVHASADPLVLVGGRPVPVTGALADSASRIAAGSVDGAARLMGAGAELAPTLPAPVRQAAPRVPPGEPRRLGPGWFVASAGPGVRVGTDLLWGSGRFDDAAPAPGDAAGLWELGDAARTTPTAGCAGDGLELVRSPLSTEDVYATPAGRVDVARGQHLSLLADVRSASPGSILEIRWYDGASGHSIGSDDIAVPERDRTSGGCAEVRLDAVVPPGAVAAQPFVRLNPPGDAVSGPRLAVDDVRLVSWAPEGSAGRRFDTVETTRSVTVAVTGDAEGPAEPFADEATWSRQEVTGS</sequence>
<dbReference type="RefSeq" id="WP_010838577.1">
    <property type="nucleotide sequence ID" value="NZ_QRCM01000001.1"/>
</dbReference>
<dbReference type="SUPFAM" id="SSF49464">
    <property type="entry name" value="Carboxypeptidase regulatory domain-like"/>
    <property type="match status" value="1"/>
</dbReference>
<comment type="similarity">
    <text evidence="1">Belongs to the CapA family.</text>
</comment>
<evidence type="ECO:0000259" key="3">
    <source>
        <dbReference type="SMART" id="SM00854"/>
    </source>
</evidence>
<dbReference type="PANTHER" id="PTHR33393:SF13">
    <property type="entry name" value="PGA BIOSYNTHESIS PROTEIN CAPA"/>
    <property type="match status" value="1"/>
</dbReference>
<evidence type="ECO:0000256" key="1">
    <source>
        <dbReference type="ARBA" id="ARBA00005662"/>
    </source>
</evidence>
<dbReference type="Gene3D" id="3.60.21.10">
    <property type="match status" value="1"/>
</dbReference>
<proteinExistence type="inferred from homology"/>
<feature type="domain" description="Capsule synthesis protein CapA" evidence="3">
    <location>
        <begin position="122"/>
        <end position="375"/>
    </location>
</feature>
<dbReference type="InterPro" id="IPR008969">
    <property type="entry name" value="CarboxyPept-like_regulatory"/>
</dbReference>
<dbReference type="InterPro" id="IPR052169">
    <property type="entry name" value="CW_Biosynth-Accessory"/>
</dbReference>
<evidence type="ECO:0000313" key="5">
    <source>
        <dbReference type="Proteomes" id="UP000471120"/>
    </source>
</evidence>
<dbReference type="Proteomes" id="UP000471120">
    <property type="component" value="Unassembled WGS sequence"/>
</dbReference>
<dbReference type="InterPro" id="IPR029052">
    <property type="entry name" value="Metallo-depent_PP-like"/>
</dbReference>
<accession>A0A6P2CKW6</accession>
<evidence type="ECO:0000313" key="4">
    <source>
        <dbReference type="EMBL" id="TXG91806.1"/>
    </source>
</evidence>
<gene>
    <name evidence="4" type="ORF">DW322_18480</name>
</gene>
<dbReference type="SUPFAM" id="SSF56300">
    <property type="entry name" value="Metallo-dependent phosphatases"/>
    <property type="match status" value="1"/>
</dbReference>
<dbReference type="AlphaFoldDB" id="A0A6P2CKW6"/>
<dbReference type="SMART" id="SM00854">
    <property type="entry name" value="PGA_cap"/>
    <property type="match status" value="1"/>
</dbReference>
<dbReference type="InterPro" id="IPR019079">
    <property type="entry name" value="Capsule_synth_CapA"/>
</dbReference>